<sequence length="97" mass="10767">MACGVLASASKASPVPYKDVKCKQYPPPAHGQIVCERRDSSKDVHCRVSCNLYYDFEFLAAPDYICSDLDGKWSTQPAALTLPWPNCKIYTRGEPVP</sequence>
<evidence type="ECO:0000256" key="2">
    <source>
        <dbReference type="PROSITE-ProRule" id="PRU00302"/>
    </source>
</evidence>
<evidence type="ECO:0000259" key="3">
    <source>
        <dbReference type="PROSITE" id="PS50923"/>
    </source>
</evidence>
<reference evidence="4 5" key="1">
    <citation type="journal article" date="2007" name="Science">
        <title>Sea anemone genome reveals ancestral eumetazoan gene repertoire and genomic organization.</title>
        <authorList>
            <person name="Putnam N.H."/>
            <person name="Srivastava M."/>
            <person name="Hellsten U."/>
            <person name="Dirks B."/>
            <person name="Chapman J."/>
            <person name="Salamov A."/>
            <person name="Terry A."/>
            <person name="Shapiro H."/>
            <person name="Lindquist E."/>
            <person name="Kapitonov V.V."/>
            <person name="Jurka J."/>
            <person name="Genikhovich G."/>
            <person name="Grigoriev I.V."/>
            <person name="Lucas S.M."/>
            <person name="Steele R.E."/>
            <person name="Finnerty J.R."/>
            <person name="Technau U."/>
            <person name="Martindale M.Q."/>
            <person name="Rokhsar D.S."/>
        </authorList>
    </citation>
    <scope>NUCLEOTIDE SEQUENCE [LARGE SCALE GENOMIC DNA]</scope>
    <source>
        <strain evidence="5">CH2 X CH6</strain>
    </source>
</reference>
<dbReference type="KEGG" id="nve:5514118"/>
<proteinExistence type="predicted"/>
<accession>A7S1U3</accession>
<dbReference type="HOGENOM" id="CLU_2349147_0_0_1"/>
<dbReference type="Proteomes" id="UP000001593">
    <property type="component" value="Unassembled WGS sequence"/>
</dbReference>
<dbReference type="PhylomeDB" id="A7S1U3"/>
<keyword evidence="2" id="KW-0768">Sushi</keyword>
<organism evidence="4 5">
    <name type="scientific">Nematostella vectensis</name>
    <name type="common">Starlet sea anemone</name>
    <dbReference type="NCBI Taxonomy" id="45351"/>
    <lineage>
        <taxon>Eukaryota</taxon>
        <taxon>Metazoa</taxon>
        <taxon>Cnidaria</taxon>
        <taxon>Anthozoa</taxon>
        <taxon>Hexacorallia</taxon>
        <taxon>Actiniaria</taxon>
        <taxon>Edwardsiidae</taxon>
        <taxon>Nematostella</taxon>
    </lineage>
</organism>
<dbReference type="EMBL" id="DS469566">
    <property type="protein sequence ID" value="EDO42301.1"/>
    <property type="molecule type" value="Genomic_DNA"/>
</dbReference>
<feature type="domain" description="Sushi" evidence="3">
    <location>
        <begin position="20"/>
        <end position="89"/>
    </location>
</feature>
<gene>
    <name evidence="4" type="ORF">NEMVEDRAFT_v1g232579</name>
</gene>
<evidence type="ECO:0000313" key="5">
    <source>
        <dbReference type="Proteomes" id="UP000001593"/>
    </source>
</evidence>
<dbReference type="PROSITE" id="PS50923">
    <property type="entry name" value="SUSHI"/>
    <property type="match status" value="1"/>
</dbReference>
<dbReference type="InterPro" id="IPR000436">
    <property type="entry name" value="Sushi_SCR_CCP_dom"/>
</dbReference>
<keyword evidence="1" id="KW-1015">Disulfide bond</keyword>
<dbReference type="InParanoid" id="A7S1U3"/>
<evidence type="ECO:0000313" key="4">
    <source>
        <dbReference type="EMBL" id="EDO42301.1"/>
    </source>
</evidence>
<dbReference type="AlphaFoldDB" id="A7S1U3"/>
<keyword evidence="5" id="KW-1185">Reference proteome</keyword>
<dbReference type="OrthoDB" id="5945662at2759"/>
<comment type="caution">
    <text evidence="2">Lacks conserved residue(s) required for the propagation of feature annotation.</text>
</comment>
<name>A7S1U3_NEMVE</name>
<protein>
    <recommendedName>
        <fullName evidence="3">Sushi domain-containing protein</fullName>
    </recommendedName>
</protein>
<dbReference type="Gene3D" id="2.10.70.10">
    <property type="entry name" value="Complement Module, domain 1"/>
    <property type="match status" value="1"/>
</dbReference>
<evidence type="ECO:0000256" key="1">
    <source>
        <dbReference type="ARBA" id="ARBA00023157"/>
    </source>
</evidence>
<dbReference type="OMA" id="AAPDYIC"/>